<evidence type="ECO:0000256" key="2">
    <source>
        <dbReference type="SAM" id="Phobius"/>
    </source>
</evidence>
<feature type="region of interest" description="Disordered" evidence="1">
    <location>
        <begin position="105"/>
        <end position="146"/>
    </location>
</feature>
<keyword evidence="2" id="KW-0812">Transmembrane</keyword>
<protein>
    <submittedName>
        <fullName evidence="3">Uncharacterized protein</fullName>
    </submittedName>
</protein>
<name>A0AA39R0B7_9LECA</name>
<feature type="compositionally biased region" description="Polar residues" evidence="1">
    <location>
        <begin position="105"/>
        <end position="118"/>
    </location>
</feature>
<sequence>MSVTISTQQSDWNSNVYVVTVTRVLVGVGVFYLARSIVQLVKWTFAPETSHQRNPVRGEDNGMDMDNLAWDVLDLFGTASPAEMVELQLPQPSFNLRNILYRTRSLSTPASGPGSSTVPIDDIEAQTDGGTAPARGHAEGDTRRSA</sequence>
<reference evidence="3" key="1">
    <citation type="submission" date="2023-03" db="EMBL/GenBank/DDBJ databases">
        <title>Complete genome of Cladonia borealis.</title>
        <authorList>
            <person name="Park H."/>
        </authorList>
    </citation>
    <scope>NUCLEOTIDE SEQUENCE</scope>
    <source>
        <strain evidence="3">ANT050790</strain>
    </source>
</reference>
<evidence type="ECO:0000313" key="4">
    <source>
        <dbReference type="Proteomes" id="UP001166286"/>
    </source>
</evidence>
<dbReference type="Proteomes" id="UP001166286">
    <property type="component" value="Unassembled WGS sequence"/>
</dbReference>
<dbReference type="EMBL" id="JAFEKC020000014">
    <property type="protein sequence ID" value="KAK0510998.1"/>
    <property type="molecule type" value="Genomic_DNA"/>
</dbReference>
<comment type="caution">
    <text evidence="3">The sequence shown here is derived from an EMBL/GenBank/DDBJ whole genome shotgun (WGS) entry which is preliminary data.</text>
</comment>
<evidence type="ECO:0000256" key="1">
    <source>
        <dbReference type="SAM" id="MobiDB-lite"/>
    </source>
</evidence>
<keyword evidence="2" id="KW-0472">Membrane</keyword>
<gene>
    <name evidence="3" type="ORF">JMJ35_006550</name>
</gene>
<feature type="transmembrane region" description="Helical" evidence="2">
    <location>
        <begin position="16"/>
        <end position="34"/>
    </location>
</feature>
<evidence type="ECO:0000313" key="3">
    <source>
        <dbReference type="EMBL" id="KAK0510998.1"/>
    </source>
</evidence>
<dbReference type="AlphaFoldDB" id="A0AA39R0B7"/>
<accession>A0AA39R0B7</accession>
<proteinExistence type="predicted"/>
<feature type="compositionally biased region" description="Basic and acidic residues" evidence="1">
    <location>
        <begin position="136"/>
        <end position="146"/>
    </location>
</feature>
<organism evidence="3 4">
    <name type="scientific">Cladonia borealis</name>
    <dbReference type="NCBI Taxonomy" id="184061"/>
    <lineage>
        <taxon>Eukaryota</taxon>
        <taxon>Fungi</taxon>
        <taxon>Dikarya</taxon>
        <taxon>Ascomycota</taxon>
        <taxon>Pezizomycotina</taxon>
        <taxon>Lecanoromycetes</taxon>
        <taxon>OSLEUM clade</taxon>
        <taxon>Lecanoromycetidae</taxon>
        <taxon>Lecanorales</taxon>
        <taxon>Lecanorineae</taxon>
        <taxon>Cladoniaceae</taxon>
        <taxon>Cladonia</taxon>
    </lineage>
</organism>
<keyword evidence="2" id="KW-1133">Transmembrane helix</keyword>
<keyword evidence="4" id="KW-1185">Reference proteome</keyword>